<reference evidence="11" key="1">
    <citation type="submission" date="2018-07" db="EMBL/GenBank/DDBJ databases">
        <authorList>
            <person name="Zhao J."/>
        </authorList>
    </citation>
    <scope>NUCLEOTIDE SEQUENCE [LARGE SCALE GENOMIC DNA]</scope>
    <source>
        <strain evidence="11">GSSD-12</strain>
    </source>
</reference>
<accession>A0A345HL42</accession>
<dbReference type="GO" id="GO:0016758">
    <property type="term" value="F:hexosyltransferase activity"/>
    <property type="evidence" value="ECO:0007669"/>
    <property type="project" value="InterPro"/>
</dbReference>
<dbReference type="AlphaFoldDB" id="A0A345HL42"/>
<feature type="transmembrane region" description="Helical" evidence="9">
    <location>
        <begin position="313"/>
        <end position="330"/>
    </location>
</feature>
<feature type="transmembrane region" description="Helical" evidence="9">
    <location>
        <begin position="337"/>
        <end position="358"/>
    </location>
</feature>
<dbReference type="GO" id="GO:0005886">
    <property type="term" value="C:plasma membrane"/>
    <property type="evidence" value="ECO:0007669"/>
    <property type="project" value="UniProtKB-SubCell"/>
</dbReference>
<comment type="similarity">
    <text evidence="7">Belongs to the glycosyltransferase 87 family.</text>
</comment>
<proteinExistence type="inferred from homology"/>
<dbReference type="InterPro" id="IPR016570">
    <property type="entry name" value="UCP010361"/>
</dbReference>
<dbReference type="InterPro" id="IPR018584">
    <property type="entry name" value="GT87"/>
</dbReference>
<dbReference type="KEGG" id="spad:DVK44_06600"/>
<keyword evidence="11" id="KW-1185">Reference proteome</keyword>
<dbReference type="OrthoDB" id="4099703at2"/>
<gene>
    <name evidence="10" type="ORF">DVK44_06600</name>
</gene>
<protein>
    <submittedName>
        <fullName evidence="10">DUF2029 domain-containing protein</fullName>
    </submittedName>
</protein>
<keyword evidence="3" id="KW-0808">Transferase</keyword>
<evidence type="ECO:0000256" key="1">
    <source>
        <dbReference type="ARBA" id="ARBA00004651"/>
    </source>
</evidence>
<sequence>MSRAGARGPWIAVAVWALTRAALLLCVFKVVTVPGPDVTSDVSEIYRGWYEVLRTGTYPVGDVTWQYPPAAALAVVSPAALPFLGYAPAFFVLVCLCDAVVLGLLLAAGRAGAGPERSARGAWVWIAGVPLLGATAYARYDLMVTAVAVGALLAGAARPRLLGVLAGFGAVLKVWPALLLVGTARGRVTRRAWTAAAVTAGAVTALCWVAMPGALAFLTYQRDRGTEVESLGALVFQVARHFGWEGSVLFSYGSVEFAGPYVPLMSRLALALAVVAFGWLLVWRLRARGLTAAVLPDAAFAAVLLFTTVSRVISPQYMLWLVGLAAVCLTRRPGRMALPAVLVLAATAVTQLEFPLWFDQVVAGRPLGVALLFVRNGLLVAASVAACRALWRATMPARERPSSDGVSPAAAVRSRASAP</sequence>
<evidence type="ECO:0000313" key="11">
    <source>
        <dbReference type="Proteomes" id="UP000253868"/>
    </source>
</evidence>
<evidence type="ECO:0000256" key="3">
    <source>
        <dbReference type="ARBA" id="ARBA00022679"/>
    </source>
</evidence>
<name>A0A345HL42_9ACTN</name>
<keyword evidence="4 9" id="KW-0812">Transmembrane</keyword>
<feature type="transmembrane region" description="Helical" evidence="9">
    <location>
        <begin position="12"/>
        <end position="31"/>
    </location>
</feature>
<evidence type="ECO:0000256" key="6">
    <source>
        <dbReference type="ARBA" id="ARBA00023136"/>
    </source>
</evidence>
<evidence type="ECO:0000256" key="5">
    <source>
        <dbReference type="ARBA" id="ARBA00022989"/>
    </source>
</evidence>
<feature type="transmembrane region" description="Helical" evidence="9">
    <location>
        <begin position="160"/>
        <end position="181"/>
    </location>
</feature>
<evidence type="ECO:0000256" key="9">
    <source>
        <dbReference type="SAM" id="Phobius"/>
    </source>
</evidence>
<evidence type="ECO:0000313" key="10">
    <source>
        <dbReference type="EMBL" id="AXG77416.1"/>
    </source>
</evidence>
<dbReference type="RefSeq" id="WP_114658784.1">
    <property type="nucleotide sequence ID" value="NZ_CP031194.1"/>
</dbReference>
<keyword evidence="2" id="KW-1003">Cell membrane</keyword>
<evidence type="ECO:0000256" key="8">
    <source>
        <dbReference type="SAM" id="MobiDB-lite"/>
    </source>
</evidence>
<evidence type="ECO:0000256" key="2">
    <source>
        <dbReference type="ARBA" id="ARBA00022475"/>
    </source>
</evidence>
<feature type="transmembrane region" description="Helical" evidence="9">
    <location>
        <begin position="289"/>
        <end position="307"/>
    </location>
</feature>
<evidence type="ECO:0000256" key="4">
    <source>
        <dbReference type="ARBA" id="ARBA00022692"/>
    </source>
</evidence>
<feature type="transmembrane region" description="Helical" evidence="9">
    <location>
        <begin position="121"/>
        <end position="140"/>
    </location>
</feature>
<keyword evidence="5 9" id="KW-1133">Transmembrane helix</keyword>
<feature type="transmembrane region" description="Helical" evidence="9">
    <location>
        <begin position="83"/>
        <end position="109"/>
    </location>
</feature>
<dbReference type="PIRSF" id="PIRSF010361">
    <property type="entry name" value="UCP010361"/>
    <property type="match status" value="1"/>
</dbReference>
<feature type="transmembrane region" description="Helical" evidence="9">
    <location>
        <begin position="370"/>
        <end position="391"/>
    </location>
</feature>
<dbReference type="Proteomes" id="UP000253868">
    <property type="component" value="Chromosome"/>
</dbReference>
<feature type="transmembrane region" description="Helical" evidence="9">
    <location>
        <begin position="264"/>
        <end position="282"/>
    </location>
</feature>
<dbReference type="Pfam" id="PF09594">
    <property type="entry name" value="GT87"/>
    <property type="match status" value="1"/>
</dbReference>
<feature type="transmembrane region" description="Helical" evidence="9">
    <location>
        <begin position="193"/>
        <end position="218"/>
    </location>
</feature>
<evidence type="ECO:0000256" key="7">
    <source>
        <dbReference type="ARBA" id="ARBA00024033"/>
    </source>
</evidence>
<feature type="region of interest" description="Disordered" evidence="8">
    <location>
        <begin position="398"/>
        <end position="419"/>
    </location>
</feature>
<organism evidence="10 11">
    <name type="scientific">Streptomyces paludis</name>
    <dbReference type="NCBI Taxonomy" id="2282738"/>
    <lineage>
        <taxon>Bacteria</taxon>
        <taxon>Bacillati</taxon>
        <taxon>Actinomycetota</taxon>
        <taxon>Actinomycetes</taxon>
        <taxon>Kitasatosporales</taxon>
        <taxon>Streptomycetaceae</taxon>
        <taxon>Streptomyces</taxon>
    </lineage>
</organism>
<keyword evidence="6 9" id="KW-0472">Membrane</keyword>
<feature type="compositionally biased region" description="Low complexity" evidence="8">
    <location>
        <begin position="406"/>
        <end position="419"/>
    </location>
</feature>
<comment type="subcellular location">
    <subcellularLocation>
        <location evidence="1">Cell membrane</location>
        <topology evidence="1">Multi-pass membrane protein</topology>
    </subcellularLocation>
</comment>
<dbReference type="EMBL" id="CP031194">
    <property type="protein sequence ID" value="AXG77416.1"/>
    <property type="molecule type" value="Genomic_DNA"/>
</dbReference>